<keyword evidence="7" id="KW-0805">Transcription regulation</keyword>
<keyword evidence="12" id="KW-0175">Coiled coil</keyword>
<evidence type="ECO:0000313" key="15">
    <source>
        <dbReference type="Proteomes" id="UP000614601"/>
    </source>
</evidence>
<evidence type="ECO:0000256" key="7">
    <source>
        <dbReference type="ARBA" id="ARBA00023015"/>
    </source>
</evidence>
<dbReference type="PANTHER" id="PTHR31576:SF2">
    <property type="entry name" value="TATA BOX-BINDING PROTEIN-ASSOCIATED FACTOR RNA POLYMERASE I SUBUNIT B"/>
    <property type="match status" value="1"/>
</dbReference>
<feature type="domain" description="RRN7-type" evidence="13">
    <location>
        <begin position="3"/>
        <end position="28"/>
    </location>
</feature>
<evidence type="ECO:0000256" key="8">
    <source>
        <dbReference type="ARBA" id="ARBA00023125"/>
    </source>
</evidence>
<feature type="coiled-coil region" evidence="12">
    <location>
        <begin position="153"/>
        <end position="190"/>
    </location>
</feature>
<keyword evidence="5" id="KW-0863">Zinc-finger</keyword>
<reference evidence="14" key="1">
    <citation type="submission" date="2020-09" db="EMBL/GenBank/DDBJ databases">
        <authorList>
            <person name="Kikuchi T."/>
        </authorList>
    </citation>
    <scope>NUCLEOTIDE SEQUENCE</scope>
    <source>
        <strain evidence="14">SH1</strain>
    </source>
</reference>
<proteinExistence type="inferred from homology"/>
<keyword evidence="6" id="KW-0862">Zinc</keyword>
<protein>
    <recommendedName>
        <fullName evidence="3">TATA box-binding protein-associated factor RNA polymerase I subunit B</fullName>
    </recommendedName>
    <alternativeName>
        <fullName evidence="11">TATA box-binding protein-associated factor 1B</fullName>
    </alternativeName>
</protein>
<evidence type="ECO:0000256" key="1">
    <source>
        <dbReference type="ARBA" id="ARBA00004604"/>
    </source>
</evidence>
<dbReference type="Proteomes" id="UP000614601">
    <property type="component" value="Unassembled WGS sequence"/>
</dbReference>
<evidence type="ECO:0000256" key="11">
    <source>
        <dbReference type="ARBA" id="ARBA00032500"/>
    </source>
</evidence>
<evidence type="ECO:0000256" key="2">
    <source>
        <dbReference type="ARBA" id="ARBA00006899"/>
    </source>
</evidence>
<gene>
    <name evidence="14" type="ORF">BOKJ2_LOCUS13484</name>
</gene>
<evidence type="ECO:0000256" key="3">
    <source>
        <dbReference type="ARBA" id="ARBA00018994"/>
    </source>
</evidence>
<dbReference type="GO" id="GO:0005668">
    <property type="term" value="C:RNA polymerase transcription factor SL1 complex"/>
    <property type="evidence" value="ECO:0007669"/>
    <property type="project" value="TreeGrafter"/>
</dbReference>
<evidence type="ECO:0000256" key="12">
    <source>
        <dbReference type="SAM" id="Coils"/>
    </source>
</evidence>
<dbReference type="PANTHER" id="PTHR31576">
    <property type="entry name" value="TATA BOX-BINDING PROTEIN-ASSOCIATED FACTOR RNA POLYMERASE I SUBUNIT B"/>
    <property type="match status" value="1"/>
</dbReference>
<keyword evidence="15" id="KW-1185">Reference proteome</keyword>
<name>A0A811LIL3_9BILA</name>
<keyword evidence="8" id="KW-0238">DNA-binding</keyword>
<sequence>MHVCAQCGSTQSTILDGLYYCRNCGQQILALREIDLDADLFDNLGPSFSHASILKTPKEKKDKETEVRESKVDILNSTTQKNVDFPRFLATVGKRLTTAVLILVKISRELEKELNVSEDLKEVVIALYQEYLKKLNVAFVDTEVDEDDEKQLKMLFKKNNEELKAETKKAKEEDKRRRKVEKELKKSQMSLFDQVTVEEHLKEADCSVAIDMIKSINTKLSIKSLNIAARVYLGIDMLLSITYLGLLLVGERNILLSDLMRWQREDRFKVSDKQLQSLTQATDYDKEQIAKSISSRMYYTFLISGRSFLVEAYATFSALCGITQVPQVIPAPSNEMILKRFVFDLNLPLGLILRVKILQEFIAEPKPFYDQKWLQNCFPLESDLDDAVRESSTLGPHSFFRVIMDSSLSYFHTVYGIMSFEVRILSQLLFCLVLIYSQDFGIGTEDSDDDEEDNFKMTEWLLQLIMRTQVTAGKSIDDVLSSQNKDFAETKLNIQKRQVNLGKFNRPKKENTALPHRLFLPQSEKIFRDCFPLDHATVLPVSRETLYSPYRSTLAHVEDVDKSSMFLDEKRLEIFCKDFSISKLPSLYEEDVEGSLNDFKAIFPFFSDYKMVPRKQFHILSYDNVILLESDRLFQMYENDKKFYHWGFLKCLNLLSTVIGEKCEVLYLAYLMVEAMFFSPSKVTSYDIDSDDSSDDEVVRNDKRKVKHGGSRGHHKVMKQLINSFW</sequence>
<evidence type="ECO:0000256" key="4">
    <source>
        <dbReference type="ARBA" id="ARBA00022723"/>
    </source>
</evidence>
<dbReference type="GO" id="GO:0070860">
    <property type="term" value="C:RNA polymerase I core factor complex"/>
    <property type="evidence" value="ECO:0007669"/>
    <property type="project" value="InterPro"/>
</dbReference>
<accession>A0A811LIL3</accession>
<keyword evidence="4" id="KW-0479">Metal-binding</keyword>
<dbReference type="EMBL" id="CAJFCW020000006">
    <property type="protein sequence ID" value="CAG9126638.1"/>
    <property type="molecule type" value="Genomic_DNA"/>
</dbReference>
<comment type="similarity">
    <text evidence="2">Belongs to the RRN7/TAF1B family.</text>
</comment>
<evidence type="ECO:0000313" key="14">
    <source>
        <dbReference type="EMBL" id="CAD5229425.1"/>
    </source>
</evidence>
<organism evidence="14 15">
    <name type="scientific">Bursaphelenchus okinawaensis</name>
    <dbReference type="NCBI Taxonomy" id="465554"/>
    <lineage>
        <taxon>Eukaryota</taxon>
        <taxon>Metazoa</taxon>
        <taxon>Ecdysozoa</taxon>
        <taxon>Nematoda</taxon>
        <taxon>Chromadorea</taxon>
        <taxon>Rhabditida</taxon>
        <taxon>Tylenchina</taxon>
        <taxon>Tylenchomorpha</taxon>
        <taxon>Aphelenchoidea</taxon>
        <taxon>Aphelenchoididae</taxon>
        <taxon>Bursaphelenchus</taxon>
    </lineage>
</organism>
<dbReference type="InterPro" id="IPR033599">
    <property type="entry name" value="TAF1B/Rrn7"/>
</dbReference>
<comment type="subcellular location">
    <subcellularLocation>
        <location evidence="1">Nucleus</location>
        <location evidence="1">Nucleolus</location>
    </subcellularLocation>
</comment>
<dbReference type="Pfam" id="PF11781">
    <property type="entry name" value="Zn_ribbon_RRN7"/>
    <property type="match status" value="1"/>
</dbReference>
<dbReference type="Proteomes" id="UP000783686">
    <property type="component" value="Unassembled WGS sequence"/>
</dbReference>
<dbReference type="AlphaFoldDB" id="A0A811LIL3"/>
<dbReference type="GO" id="GO:0001164">
    <property type="term" value="F:RNA polymerase I core promoter sequence-specific DNA binding"/>
    <property type="evidence" value="ECO:0007669"/>
    <property type="project" value="InterPro"/>
</dbReference>
<evidence type="ECO:0000259" key="13">
    <source>
        <dbReference type="Pfam" id="PF11781"/>
    </source>
</evidence>
<dbReference type="GO" id="GO:0008270">
    <property type="term" value="F:zinc ion binding"/>
    <property type="evidence" value="ECO:0007669"/>
    <property type="project" value="UniProtKB-KW"/>
</dbReference>
<dbReference type="EMBL" id="CAJFDH010000006">
    <property type="protein sequence ID" value="CAD5229425.1"/>
    <property type="molecule type" value="Genomic_DNA"/>
</dbReference>
<comment type="caution">
    <text evidence="14">The sequence shown here is derived from an EMBL/GenBank/DDBJ whole genome shotgun (WGS) entry which is preliminary data.</text>
</comment>
<keyword evidence="9" id="KW-0804">Transcription</keyword>
<dbReference type="OrthoDB" id="10069252at2759"/>
<evidence type="ECO:0000256" key="5">
    <source>
        <dbReference type="ARBA" id="ARBA00022771"/>
    </source>
</evidence>
<evidence type="ECO:0000256" key="9">
    <source>
        <dbReference type="ARBA" id="ARBA00023163"/>
    </source>
</evidence>
<dbReference type="GO" id="GO:0042790">
    <property type="term" value="P:nucleolar large rRNA transcription by RNA polymerase I"/>
    <property type="evidence" value="ECO:0007669"/>
    <property type="project" value="TreeGrafter"/>
</dbReference>
<dbReference type="InterPro" id="IPR021752">
    <property type="entry name" value="TF_Rrn7_Zf"/>
</dbReference>
<evidence type="ECO:0000256" key="10">
    <source>
        <dbReference type="ARBA" id="ARBA00023242"/>
    </source>
</evidence>
<keyword evidence="10" id="KW-0539">Nucleus</keyword>
<evidence type="ECO:0000256" key="6">
    <source>
        <dbReference type="ARBA" id="ARBA00022833"/>
    </source>
</evidence>